<comment type="subcellular location">
    <subcellularLocation>
        <location evidence="1">Endomembrane system</location>
    </subcellularLocation>
</comment>
<dbReference type="PRINTS" id="PR00109">
    <property type="entry name" value="TYRKINASE"/>
</dbReference>
<keyword evidence="8" id="KW-0829">Tyrosine-protein kinase</keyword>
<evidence type="ECO:0000256" key="6">
    <source>
        <dbReference type="ARBA" id="ARBA00022840"/>
    </source>
</evidence>
<dbReference type="Gene3D" id="1.10.510.10">
    <property type="entry name" value="Transferase(Phosphotransferase) domain 1"/>
    <property type="match status" value="1"/>
</dbReference>
<keyword evidence="3" id="KW-0808">Transferase</keyword>
<keyword evidence="5" id="KW-0418">Kinase</keyword>
<evidence type="ECO:0000256" key="7">
    <source>
        <dbReference type="ARBA" id="ARBA00023136"/>
    </source>
</evidence>
<dbReference type="InterPro" id="IPR011009">
    <property type="entry name" value="Kinase-like_dom_sf"/>
</dbReference>
<dbReference type="GO" id="GO:0012505">
    <property type="term" value="C:endomembrane system"/>
    <property type="evidence" value="ECO:0007669"/>
    <property type="project" value="UniProtKB-SubCell"/>
</dbReference>
<dbReference type="InterPro" id="IPR050122">
    <property type="entry name" value="RTK"/>
</dbReference>
<dbReference type="GO" id="GO:0061564">
    <property type="term" value="P:axon development"/>
    <property type="evidence" value="ECO:0007669"/>
    <property type="project" value="UniProtKB-ARBA"/>
</dbReference>
<keyword evidence="7" id="KW-0472">Membrane</keyword>
<name>A0A914QRJ4_9BILA</name>
<evidence type="ECO:0000313" key="12">
    <source>
        <dbReference type="WBParaSite" id="PDA_v2.g612.t1"/>
    </source>
</evidence>
<dbReference type="InterPro" id="IPR020635">
    <property type="entry name" value="Tyr_kinase_cat_dom"/>
</dbReference>
<evidence type="ECO:0000256" key="2">
    <source>
        <dbReference type="ARBA" id="ARBA00011902"/>
    </source>
</evidence>
<dbReference type="GO" id="GO:0007169">
    <property type="term" value="P:cell surface receptor protein tyrosine kinase signaling pathway"/>
    <property type="evidence" value="ECO:0007669"/>
    <property type="project" value="TreeGrafter"/>
</dbReference>
<evidence type="ECO:0000256" key="8">
    <source>
        <dbReference type="ARBA" id="ARBA00023137"/>
    </source>
</evidence>
<protein>
    <recommendedName>
        <fullName evidence="2">receptor protein-tyrosine kinase</fullName>
        <ecNumber evidence="2">2.7.10.1</ecNumber>
    </recommendedName>
</protein>
<evidence type="ECO:0000256" key="1">
    <source>
        <dbReference type="ARBA" id="ARBA00004308"/>
    </source>
</evidence>
<feature type="domain" description="Protein kinase" evidence="10">
    <location>
        <begin position="1"/>
        <end position="215"/>
    </location>
</feature>
<evidence type="ECO:0000259" key="10">
    <source>
        <dbReference type="PROSITE" id="PS50011"/>
    </source>
</evidence>
<dbReference type="CDD" id="cd00192">
    <property type="entry name" value="PTKc"/>
    <property type="match status" value="1"/>
</dbReference>
<dbReference type="FunFam" id="1.10.510.10:FF:001512">
    <property type="entry name" value="Receptor tyrosine-protein kinase erbB-2"/>
    <property type="match status" value="1"/>
</dbReference>
<keyword evidence="11" id="KW-1185">Reference proteome</keyword>
<dbReference type="WBParaSite" id="PDA_v2.g612.t1">
    <property type="protein sequence ID" value="PDA_v2.g612.t1"/>
    <property type="gene ID" value="PDA_v2.g612"/>
</dbReference>
<dbReference type="InterPro" id="IPR008266">
    <property type="entry name" value="Tyr_kinase_AS"/>
</dbReference>
<dbReference type="GO" id="GO:0004714">
    <property type="term" value="F:transmembrane receptor protein tyrosine kinase activity"/>
    <property type="evidence" value="ECO:0007669"/>
    <property type="project" value="UniProtKB-EC"/>
</dbReference>
<dbReference type="SMART" id="SM00219">
    <property type="entry name" value="TyrKc"/>
    <property type="match status" value="1"/>
</dbReference>
<dbReference type="PROSITE" id="PS00109">
    <property type="entry name" value="PROTEIN_KINASE_TYR"/>
    <property type="match status" value="1"/>
</dbReference>
<dbReference type="GO" id="GO:0048680">
    <property type="term" value="P:positive regulation of axon regeneration"/>
    <property type="evidence" value="ECO:0007669"/>
    <property type="project" value="UniProtKB-ARBA"/>
</dbReference>
<accession>A0A914QRJ4</accession>
<dbReference type="PANTHER" id="PTHR24416:SF600">
    <property type="entry name" value="PDGF- AND VEGF-RECEPTOR RELATED, ISOFORM J"/>
    <property type="match status" value="1"/>
</dbReference>
<evidence type="ECO:0000256" key="5">
    <source>
        <dbReference type="ARBA" id="ARBA00022777"/>
    </source>
</evidence>
<dbReference type="PANTHER" id="PTHR24416">
    <property type="entry name" value="TYROSINE-PROTEIN KINASE RECEPTOR"/>
    <property type="match status" value="1"/>
</dbReference>
<dbReference type="Pfam" id="PF07714">
    <property type="entry name" value="PK_Tyr_Ser-Thr"/>
    <property type="match status" value="1"/>
</dbReference>
<dbReference type="AlphaFoldDB" id="A0A914QRJ4"/>
<keyword evidence="4" id="KW-0547">Nucleotide-binding</keyword>
<dbReference type="PROSITE" id="PS50011">
    <property type="entry name" value="PROTEIN_KINASE_DOM"/>
    <property type="match status" value="1"/>
</dbReference>
<proteinExistence type="predicted"/>
<dbReference type="InterPro" id="IPR001245">
    <property type="entry name" value="Ser-Thr/Tyr_kinase_cat_dom"/>
</dbReference>
<evidence type="ECO:0000256" key="9">
    <source>
        <dbReference type="ARBA" id="ARBA00051243"/>
    </source>
</evidence>
<sequence length="229" mass="26654">MNDIFNELEHLFTLKNHPNIIELKGWILYENIPVIITELATTNLLDHVKSQNRNNDVFKFNIQILWQISNALIYVAENNLIHRDIACRNVLLTKTNIAKLADFGLCCKSNKNGIYQDSANTKFPIKWLSIEALLHSRFSEKSDVWAFGILCWEIFSFGDIPYGSMTNQEMIEFSESGNTLEKPANTVDHIYDLMLNCWNHDPSNRSIFKEIHKKFQLLLEYGYLPLKIQ</sequence>
<dbReference type="Proteomes" id="UP000887578">
    <property type="component" value="Unplaced"/>
</dbReference>
<dbReference type="GO" id="GO:0005886">
    <property type="term" value="C:plasma membrane"/>
    <property type="evidence" value="ECO:0007669"/>
    <property type="project" value="TreeGrafter"/>
</dbReference>
<keyword evidence="6" id="KW-0067">ATP-binding</keyword>
<dbReference type="PIRSF" id="PIRSF000654">
    <property type="entry name" value="Integrin-linked_kinase"/>
    <property type="match status" value="1"/>
</dbReference>
<dbReference type="SUPFAM" id="SSF56112">
    <property type="entry name" value="Protein kinase-like (PK-like)"/>
    <property type="match status" value="1"/>
</dbReference>
<reference evidence="12" key="1">
    <citation type="submission" date="2022-11" db="UniProtKB">
        <authorList>
            <consortium name="WormBaseParasite"/>
        </authorList>
    </citation>
    <scope>IDENTIFICATION</scope>
</reference>
<dbReference type="InterPro" id="IPR000719">
    <property type="entry name" value="Prot_kinase_dom"/>
</dbReference>
<dbReference type="GO" id="GO:0005524">
    <property type="term" value="F:ATP binding"/>
    <property type="evidence" value="ECO:0007669"/>
    <property type="project" value="UniProtKB-KW"/>
</dbReference>
<dbReference type="GO" id="GO:0043235">
    <property type="term" value="C:receptor complex"/>
    <property type="evidence" value="ECO:0007669"/>
    <property type="project" value="TreeGrafter"/>
</dbReference>
<evidence type="ECO:0000256" key="3">
    <source>
        <dbReference type="ARBA" id="ARBA00022679"/>
    </source>
</evidence>
<dbReference type="EC" id="2.7.10.1" evidence="2"/>
<comment type="catalytic activity">
    <reaction evidence="9">
        <text>L-tyrosyl-[protein] + ATP = O-phospho-L-tyrosyl-[protein] + ADP + H(+)</text>
        <dbReference type="Rhea" id="RHEA:10596"/>
        <dbReference type="Rhea" id="RHEA-COMP:10136"/>
        <dbReference type="Rhea" id="RHEA-COMP:20101"/>
        <dbReference type="ChEBI" id="CHEBI:15378"/>
        <dbReference type="ChEBI" id="CHEBI:30616"/>
        <dbReference type="ChEBI" id="CHEBI:46858"/>
        <dbReference type="ChEBI" id="CHEBI:61978"/>
        <dbReference type="ChEBI" id="CHEBI:456216"/>
        <dbReference type="EC" id="2.7.10.1"/>
    </reaction>
</comment>
<evidence type="ECO:0000313" key="11">
    <source>
        <dbReference type="Proteomes" id="UP000887578"/>
    </source>
</evidence>
<organism evidence="11 12">
    <name type="scientific">Panagrolaimus davidi</name>
    <dbReference type="NCBI Taxonomy" id="227884"/>
    <lineage>
        <taxon>Eukaryota</taxon>
        <taxon>Metazoa</taxon>
        <taxon>Ecdysozoa</taxon>
        <taxon>Nematoda</taxon>
        <taxon>Chromadorea</taxon>
        <taxon>Rhabditida</taxon>
        <taxon>Tylenchina</taxon>
        <taxon>Panagrolaimomorpha</taxon>
        <taxon>Panagrolaimoidea</taxon>
        <taxon>Panagrolaimidae</taxon>
        <taxon>Panagrolaimus</taxon>
    </lineage>
</organism>
<evidence type="ECO:0000256" key="4">
    <source>
        <dbReference type="ARBA" id="ARBA00022741"/>
    </source>
</evidence>